<dbReference type="Pfam" id="PF10573">
    <property type="entry name" value="UPF0561"/>
    <property type="match status" value="1"/>
</dbReference>
<accession>A0A4W3I707</accession>
<evidence type="ECO:0000313" key="4">
    <source>
        <dbReference type="Proteomes" id="UP000314986"/>
    </source>
</evidence>
<dbReference type="Proteomes" id="UP000314986">
    <property type="component" value="Unassembled WGS sequence"/>
</dbReference>
<reference evidence="3" key="4">
    <citation type="submission" date="2025-08" db="UniProtKB">
        <authorList>
            <consortium name="Ensembl"/>
        </authorList>
    </citation>
    <scope>IDENTIFICATION</scope>
</reference>
<feature type="region of interest" description="Disordered" evidence="2">
    <location>
        <begin position="1"/>
        <end position="107"/>
    </location>
</feature>
<feature type="compositionally biased region" description="Basic and acidic residues" evidence="2">
    <location>
        <begin position="10"/>
        <end position="29"/>
    </location>
</feature>
<organism evidence="3 4">
    <name type="scientific">Callorhinchus milii</name>
    <name type="common">Ghost shark</name>
    <dbReference type="NCBI Taxonomy" id="7868"/>
    <lineage>
        <taxon>Eukaryota</taxon>
        <taxon>Metazoa</taxon>
        <taxon>Chordata</taxon>
        <taxon>Craniata</taxon>
        <taxon>Vertebrata</taxon>
        <taxon>Chondrichthyes</taxon>
        <taxon>Holocephali</taxon>
        <taxon>Chimaeriformes</taxon>
        <taxon>Callorhinchidae</taxon>
        <taxon>Callorhinchus</taxon>
    </lineage>
</organism>
<comment type="similarity">
    <text evidence="1">Belongs to the UPF0561 family.</text>
</comment>
<gene>
    <name evidence="3" type="primary">cunh2orf68</name>
</gene>
<protein>
    <submittedName>
        <fullName evidence="3">Chromosome 2 open reading frame 68</fullName>
    </submittedName>
</protein>
<name>A0A4W3I707_CALMI</name>
<evidence type="ECO:0000256" key="2">
    <source>
        <dbReference type="SAM" id="MobiDB-lite"/>
    </source>
</evidence>
<feature type="compositionally biased region" description="Basic and acidic residues" evidence="2">
    <location>
        <begin position="42"/>
        <end position="56"/>
    </location>
</feature>
<dbReference type="InParanoid" id="A0A4W3I707"/>
<dbReference type="InterPro" id="IPR018888">
    <property type="entry name" value="UPF0561"/>
</dbReference>
<dbReference type="AlphaFoldDB" id="A0A4W3I707"/>
<keyword evidence="4" id="KW-1185">Reference proteome</keyword>
<dbReference type="GeneTree" id="ENSGT00390000001901"/>
<evidence type="ECO:0000313" key="3">
    <source>
        <dbReference type="Ensembl" id="ENSCMIP00000023241.1"/>
    </source>
</evidence>
<dbReference type="OMA" id="FCLEYEG"/>
<dbReference type="PANTHER" id="PTHR34256:SF1">
    <property type="entry name" value="UPF0561 PROTEIN C2ORF68"/>
    <property type="match status" value="1"/>
</dbReference>
<reference evidence="3" key="5">
    <citation type="submission" date="2025-09" db="UniProtKB">
        <authorList>
            <consortium name="Ensembl"/>
        </authorList>
    </citation>
    <scope>IDENTIFICATION</scope>
</reference>
<reference evidence="4" key="2">
    <citation type="journal article" date="2007" name="PLoS Biol.">
        <title>Survey sequencing and comparative analysis of the elephant shark (Callorhinchus milii) genome.</title>
        <authorList>
            <person name="Venkatesh B."/>
            <person name="Kirkness E.F."/>
            <person name="Loh Y.H."/>
            <person name="Halpern A.L."/>
            <person name="Lee A.P."/>
            <person name="Johnson J."/>
            <person name="Dandona N."/>
            <person name="Viswanathan L.D."/>
            <person name="Tay A."/>
            <person name="Venter J.C."/>
            <person name="Strausberg R.L."/>
            <person name="Brenner S."/>
        </authorList>
    </citation>
    <scope>NUCLEOTIDE SEQUENCE [LARGE SCALE GENOMIC DNA]</scope>
</reference>
<feature type="compositionally biased region" description="Acidic residues" evidence="2">
    <location>
        <begin position="93"/>
        <end position="103"/>
    </location>
</feature>
<reference evidence="4" key="3">
    <citation type="journal article" date="2014" name="Nature">
        <title>Elephant shark genome provides unique insights into gnathostome evolution.</title>
        <authorList>
            <consortium name="International Elephant Shark Genome Sequencing Consortium"/>
            <person name="Venkatesh B."/>
            <person name="Lee A.P."/>
            <person name="Ravi V."/>
            <person name="Maurya A.K."/>
            <person name="Lian M.M."/>
            <person name="Swann J.B."/>
            <person name="Ohta Y."/>
            <person name="Flajnik M.F."/>
            <person name="Sutoh Y."/>
            <person name="Kasahara M."/>
            <person name="Hoon S."/>
            <person name="Gangu V."/>
            <person name="Roy S.W."/>
            <person name="Irimia M."/>
            <person name="Korzh V."/>
            <person name="Kondrychyn I."/>
            <person name="Lim Z.W."/>
            <person name="Tay B.H."/>
            <person name="Tohari S."/>
            <person name="Kong K.W."/>
            <person name="Ho S."/>
            <person name="Lorente-Galdos B."/>
            <person name="Quilez J."/>
            <person name="Marques-Bonet T."/>
            <person name="Raney B.J."/>
            <person name="Ingham P.W."/>
            <person name="Tay A."/>
            <person name="Hillier L.W."/>
            <person name="Minx P."/>
            <person name="Boehm T."/>
            <person name="Wilson R.K."/>
            <person name="Brenner S."/>
            <person name="Warren W.C."/>
        </authorList>
    </citation>
    <scope>NUCLEOTIDE SEQUENCE [LARGE SCALE GENOMIC DNA]</scope>
</reference>
<evidence type="ECO:0000256" key="1">
    <source>
        <dbReference type="ARBA" id="ARBA00006905"/>
    </source>
</evidence>
<sequence>MEVWSDPEPEPDHTGARDNKAPKSARLDMSHGFVRHIRRNQIARDDYDKEVRQAKERQKKRQTPGPVRPRRPDLQVYHPRHKSKDNLPIIVEDSTESSSETETEPQNPELFCLEFQADDKIVTSVVIHQGDDPKKVAEQIGIRNRLEPALREALRLRIQEEMEKRLWKR</sequence>
<dbReference type="Ensembl" id="ENSCMIT00000023638.1">
    <property type="protein sequence ID" value="ENSCMIP00000023241.1"/>
    <property type="gene ID" value="ENSCMIG00000010415.1"/>
</dbReference>
<reference evidence="4" key="1">
    <citation type="journal article" date="2006" name="Science">
        <title>Ancient noncoding elements conserved in the human genome.</title>
        <authorList>
            <person name="Venkatesh B."/>
            <person name="Kirkness E.F."/>
            <person name="Loh Y.H."/>
            <person name="Halpern A.L."/>
            <person name="Lee A.P."/>
            <person name="Johnson J."/>
            <person name="Dandona N."/>
            <person name="Viswanathan L.D."/>
            <person name="Tay A."/>
            <person name="Venter J.C."/>
            <person name="Strausberg R.L."/>
            <person name="Brenner S."/>
        </authorList>
    </citation>
    <scope>NUCLEOTIDE SEQUENCE [LARGE SCALE GENOMIC DNA]</scope>
</reference>
<dbReference type="PANTHER" id="PTHR34256">
    <property type="entry name" value="UPF0561 PROTEIN C2ORF68"/>
    <property type="match status" value="1"/>
</dbReference>
<proteinExistence type="inferred from homology"/>